<proteinExistence type="predicted"/>
<comment type="caution">
    <text evidence="1">The sequence shown here is derived from an EMBL/GenBank/DDBJ whole genome shotgun (WGS) entry which is preliminary data.</text>
</comment>
<name>Q4SQN9_TETNG</name>
<protein>
    <submittedName>
        <fullName evidence="1">(spotted green pufferfish) hypothetical protein</fullName>
    </submittedName>
</protein>
<reference evidence="1" key="2">
    <citation type="submission" date="2004-02" db="EMBL/GenBank/DDBJ databases">
        <authorList>
            <consortium name="Genoscope"/>
            <consortium name="Whitehead Institute Centre for Genome Research"/>
        </authorList>
    </citation>
    <scope>NUCLEOTIDE SEQUENCE</scope>
</reference>
<reference evidence="1" key="1">
    <citation type="journal article" date="2004" name="Nature">
        <title>Genome duplication in the teleost fish Tetraodon nigroviridis reveals the early vertebrate proto-karyotype.</title>
        <authorList>
            <person name="Jaillon O."/>
            <person name="Aury J.-M."/>
            <person name="Brunet F."/>
            <person name="Petit J.-L."/>
            <person name="Stange-Thomann N."/>
            <person name="Mauceli E."/>
            <person name="Bouneau L."/>
            <person name="Fischer C."/>
            <person name="Ozouf-Costaz C."/>
            <person name="Bernot A."/>
            <person name="Nicaud S."/>
            <person name="Jaffe D."/>
            <person name="Fisher S."/>
            <person name="Lutfalla G."/>
            <person name="Dossat C."/>
            <person name="Segurens B."/>
            <person name="Dasilva C."/>
            <person name="Salanoubat M."/>
            <person name="Levy M."/>
            <person name="Boudet N."/>
            <person name="Castellano S."/>
            <person name="Anthouard V."/>
            <person name="Jubin C."/>
            <person name="Castelli V."/>
            <person name="Katinka M."/>
            <person name="Vacherie B."/>
            <person name="Biemont C."/>
            <person name="Skalli Z."/>
            <person name="Cattolico L."/>
            <person name="Poulain J."/>
            <person name="De Berardinis V."/>
            <person name="Cruaud C."/>
            <person name="Duprat S."/>
            <person name="Brottier P."/>
            <person name="Coutanceau J.-P."/>
            <person name="Gouzy J."/>
            <person name="Parra G."/>
            <person name="Lardier G."/>
            <person name="Chapple C."/>
            <person name="McKernan K.J."/>
            <person name="McEwan P."/>
            <person name="Bosak S."/>
            <person name="Kellis M."/>
            <person name="Volff J.-N."/>
            <person name="Guigo R."/>
            <person name="Zody M.C."/>
            <person name="Mesirov J."/>
            <person name="Lindblad-Toh K."/>
            <person name="Birren B."/>
            <person name="Nusbaum C."/>
            <person name="Kahn D."/>
            <person name="Robinson-Rechavi M."/>
            <person name="Laudet V."/>
            <person name="Schachter V."/>
            <person name="Quetier F."/>
            <person name="Saurin W."/>
            <person name="Scarpelli C."/>
            <person name="Wincker P."/>
            <person name="Lander E.S."/>
            <person name="Weissenbach J."/>
            <person name="Roest Crollius H."/>
        </authorList>
    </citation>
    <scope>NUCLEOTIDE SEQUENCE [LARGE SCALE GENOMIC DNA]</scope>
</reference>
<accession>Q4SQN9</accession>
<dbReference type="KEGG" id="tng:GSTEN00014292G001"/>
<organism evidence="1">
    <name type="scientific">Tetraodon nigroviridis</name>
    <name type="common">Spotted green pufferfish</name>
    <name type="synonym">Chelonodon nigroviridis</name>
    <dbReference type="NCBI Taxonomy" id="99883"/>
    <lineage>
        <taxon>Eukaryota</taxon>
        <taxon>Metazoa</taxon>
        <taxon>Chordata</taxon>
        <taxon>Craniata</taxon>
        <taxon>Vertebrata</taxon>
        <taxon>Euteleostomi</taxon>
        <taxon>Actinopterygii</taxon>
        <taxon>Neopterygii</taxon>
        <taxon>Teleostei</taxon>
        <taxon>Neoteleostei</taxon>
        <taxon>Acanthomorphata</taxon>
        <taxon>Eupercaria</taxon>
        <taxon>Tetraodontiformes</taxon>
        <taxon>Tetradontoidea</taxon>
        <taxon>Tetraodontidae</taxon>
        <taxon>Tetraodon</taxon>
    </lineage>
</organism>
<dbReference type="EMBL" id="CAAE01014532">
    <property type="protein sequence ID" value="CAF97043.1"/>
    <property type="molecule type" value="Genomic_DNA"/>
</dbReference>
<sequence length="114" mass="12567">MAKYFAPLLQKGGGGFGRQPAERAKQHTGIIVNITAKVGSIGDNGSSIIIRTYCVILWMLFANVIVPCSGSNSSTLETMPHLHRGDDVECNGSPAKRCRLRRRTESIRRSRPRK</sequence>
<gene>
    <name evidence="1" type="ORF">GSTENG00014292001</name>
</gene>
<dbReference type="OrthoDB" id="5296at2759"/>
<evidence type="ECO:0000313" key="1">
    <source>
        <dbReference type="EMBL" id="CAF97043.1"/>
    </source>
</evidence>
<dbReference type="AlphaFoldDB" id="Q4SQN9"/>